<feature type="region of interest" description="Disordered" evidence="5">
    <location>
        <begin position="40"/>
        <end position="63"/>
    </location>
</feature>
<feature type="signal peptide" evidence="6">
    <location>
        <begin position="1"/>
        <end position="30"/>
    </location>
</feature>
<sequence length="406" mass="43854">MSPRPGWRFLLATVSCAVVLIGNAVVPAPAAAPAAAPTRSVGTVHAPPSASSSASPSAPPSMPALRTRAVLDRPGEQRVRSLLTSHLRQAPPGAVVRGVVWTYSSTVMTQALLDAARRGVRVRVLVGGISCAEPTFRALAAGLPAKSWARCVRGSARSGDSFDGQESNLHQKSWTFSGVGGERWVSVVTTANATDVAGSDQYNDVLQLVGHRRLYQALGRVFEQQARDRPVLRPYRHVELGGGVAATFMPWTSPSQHDPVVERIRSLPGAGSTIRVAQSNWQDPRGLRIARALVDRRRAGADVAAVVSSPFGPRVGAVLREGGVRVESAWFGPHRYSHLKFLAVAYDGAHGRMERVWTGSENWWSPSRGHDELVVRVDGRSAYVTYAGFFDQLWREARAARLRSAR</sequence>
<evidence type="ECO:0000256" key="2">
    <source>
        <dbReference type="ARBA" id="ARBA00012027"/>
    </source>
</evidence>
<comment type="similarity">
    <text evidence="1">Belongs to the phospholipase D family.</text>
</comment>
<proteinExistence type="inferred from homology"/>
<evidence type="ECO:0000256" key="3">
    <source>
        <dbReference type="ARBA" id="ARBA00022963"/>
    </source>
</evidence>
<keyword evidence="4" id="KW-0443">Lipid metabolism</keyword>
<dbReference type="EMBL" id="FOQG01000010">
    <property type="protein sequence ID" value="SFI55213.1"/>
    <property type="molecule type" value="Genomic_DNA"/>
</dbReference>
<accession>A0A1I3J4T3</accession>
<dbReference type="GO" id="GO:0016042">
    <property type="term" value="P:lipid catabolic process"/>
    <property type="evidence" value="ECO:0007669"/>
    <property type="project" value="UniProtKB-KW"/>
</dbReference>
<feature type="chain" id="PRO_5011532575" description="phospholipase D" evidence="6">
    <location>
        <begin position="31"/>
        <end position="406"/>
    </location>
</feature>
<keyword evidence="6" id="KW-0732">Signal</keyword>
<keyword evidence="3" id="KW-0442">Lipid degradation</keyword>
<protein>
    <recommendedName>
        <fullName evidence="2">phospholipase D</fullName>
        <ecNumber evidence="2">3.1.4.4</ecNumber>
    </recommendedName>
</protein>
<keyword evidence="8" id="KW-1185">Reference proteome</keyword>
<dbReference type="RefSeq" id="WP_143099765.1">
    <property type="nucleotide sequence ID" value="NZ_BKAF01000012.1"/>
</dbReference>
<feature type="compositionally biased region" description="Low complexity" evidence="5">
    <location>
        <begin position="46"/>
        <end position="56"/>
    </location>
</feature>
<evidence type="ECO:0000313" key="7">
    <source>
        <dbReference type="EMBL" id="SFI55213.1"/>
    </source>
</evidence>
<evidence type="ECO:0000256" key="4">
    <source>
        <dbReference type="ARBA" id="ARBA00023098"/>
    </source>
</evidence>
<dbReference type="GO" id="GO:0016891">
    <property type="term" value="F:RNA endonuclease activity producing 5'-phosphomonoesters, hydrolytic mechanism"/>
    <property type="evidence" value="ECO:0007669"/>
    <property type="project" value="TreeGrafter"/>
</dbReference>
<dbReference type="AlphaFoldDB" id="A0A1I3J4T3"/>
<dbReference type="Gene3D" id="3.30.870.10">
    <property type="entry name" value="Endonuclease Chain A"/>
    <property type="match status" value="2"/>
</dbReference>
<dbReference type="GO" id="GO:0004630">
    <property type="term" value="F:phospholipase D activity"/>
    <property type="evidence" value="ECO:0007669"/>
    <property type="project" value="UniProtKB-EC"/>
</dbReference>
<organism evidence="7 8">
    <name type="scientific">Nocardioides psychrotolerans</name>
    <dbReference type="NCBI Taxonomy" id="1005945"/>
    <lineage>
        <taxon>Bacteria</taxon>
        <taxon>Bacillati</taxon>
        <taxon>Actinomycetota</taxon>
        <taxon>Actinomycetes</taxon>
        <taxon>Propionibacteriales</taxon>
        <taxon>Nocardioidaceae</taxon>
        <taxon>Nocardioides</taxon>
    </lineage>
</organism>
<evidence type="ECO:0000256" key="6">
    <source>
        <dbReference type="SAM" id="SignalP"/>
    </source>
</evidence>
<dbReference type="OrthoDB" id="3740959at2"/>
<reference evidence="7 8" key="1">
    <citation type="submission" date="2016-10" db="EMBL/GenBank/DDBJ databases">
        <authorList>
            <person name="de Groot N.N."/>
        </authorList>
    </citation>
    <scope>NUCLEOTIDE SEQUENCE [LARGE SCALE GENOMIC DNA]</scope>
    <source>
        <strain evidence="7 8">CGMCC 1.11156</strain>
    </source>
</reference>
<dbReference type="Proteomes" id="UP000198649">
    <property type="component" value="Unassembled WGS sequence"/>
</dbReference>
<dbReference type="SUPFAM" id="SSF56024">
    <property type="entry name" value="Phospholipase D/nuclease"/>
    <property type="match status" value="2"/>
</dbReference>
<dbReference type="PANTHER" id="PTHR43856:SF1">
    <property type="entry name" value="MITOCHONDRIAL CARDIOLIPIN HYDROLASE"/>
    <property type="match status" value="1"/>
</dbReference>
<gene>
    <name evidence="7" type="ORF">SAMN05216561_11011</name>
</gene>
<evidence type="ECO:0000256" key="1">
    <source>
        <dbReference type="ARBA" id="ARBA00008664"/>
    </source>
</evidence>
<dbReference type="CDD" id="cd00138">
    <property type="entry name" value="PLDc_SF"/>
    <property type="match status" value="1"/>
</dbReference>
<dbReference type="InterPro" id="IPR051406">
    <property type="entry name" value="PLD_domain"/>
</dbReference>
<dbReference type="STRING" id="1005945.SAMN05216561_11011"/>
<name>A0A1I3J4T3_9ACTN</name>
<dbReference type="PANTHER" id="PTHR43856">
    <property type="entry name" value="CARDIOLIPIN HYDROLASE"/>
    <property type="match status" value="1"/>
</dbReference>
<dbReference type="EC" id="3.1.4.4" evidence="2"/>
<evidence type="ECO:0000313" key="8">
    <source>
        <dbReference type="Proteomes" id="UP000198649"/>
    </source>
</evidence>
<evidence type="ECO:0000256" key="5">
    <source>
        <dbReference type="SAM" id="MobiDB-lite"/>
    </source>
</evidence>